<accession>A0A0A9AFE5</accession>
<dbReference type="AlphaFoldDB" id="A0A0A9AFE5"/>
<dbReference type="EMBL" id="GBRH01252073">
    <property type="protein sequence ID" value="JAD45822.1"/>
    <property type="molecule type" value="Transcribed_RNA"/>
</dbReference>
<protein>
    <submittedName>
        <fullName evidence="1">Uncharacterized protein</fullName>
    </submittedName>
</protein>
<reference evidence="1" key="2">
    <citation type="journal article" date="2015" name="Data Brief">
        <title>Shoot transcriptome of the giant reed, Arundo donax.</title>
        <authorList>
            <person name="Barrero R.A."/>
            <person name="Guerrero F.D."/>
            <person name="Moolhuijzen P."/>
            <person name="Goolsby J.A."/>
            <person name="Tidwell J."/>
            <person name="Bellgard S.E."/>
            <person name="Bellgard M.I."/>
        </authorList>
    </citation>
    <scope>NUCLEOTIDE SEQUENCE</scope>
    <source>
        <tissue evidence="1">Shoot tissue taken approximately 20 cm above the soil surface</tissue>
    </source>
</reference>
<organism evidence="1">
    <name type="scientific">Arundo donax</name>
    <name type="common">Giant reed</name>
    <name type="synonym">Donax arundinaceus</name>
    <dbReference type="NCBI Taxonomy" id="35708"/>
    <lineage>
        <taxon>Eukaryota</taxon>
        <taxon>Viridiplantae</taxon>
        <taxon>Streptophyta</taxon>
        <taxon>Embryophyta</taxon>
        <taxon>Tracheophyta</taxon>
        <taxon>Spermatophyta</taxon>
        <taxon>Magnoliopsida</taxon>
        <taxon>Liliopsida</taxon>
        <taxon>Poales</taxon>
        <taxon>Poaceae</taxon>
        <taxon>PACMAD clade</taxon>
        <taxon>Arundinoideae</taxon>
        <taxon>Arundineae</taxon>
        <taxon>Arundo</taxon>
    </lineage>
</organism>
<reference evidence="1" key="1">
    <citation type="submission" date="2014-09" db="EMBL/GenBank/DDBJ databases">
        <authorList>
            <person name="Magalhaes I.L.F."/>
            <person name="Oliveira U."/>
            <person name="Santos F.R."/>
            <person name="Vidigal T.H.D.A."/>
            <person name="Brescovit A.D."/>
            <person name="Santos A.J."/>
        </authorList>
    </citation>
    <scope>NUCLEOTIDE SEQUENCE</scope>
    <source>
        <tissue evidence="1">Shoot tissue taken approximately 20 cm above the soil surface</tissue>
    </source>
</reference>
<sequence length="44" mass="5182">MLKQQQVSYNDNTNRAIIKQIIEGVKQIKPRKRVTITSFHNIND</sequence>
<proteinExistence type="predicted"/>
<evidence type="ECO:0000313" key="1">
    <source>
        <dbReference type="EMBL" id="JAD45822.1"/>
    </source>
</evidence>
<name>A0A0A9AFE5_ARUDO</name>